<dbReference type="RefSeq" id="XP_033524335.1">
    <property type="nucleotide sequence ID" value="XM_033663710.1"/>
</dbReference>
<evidence type="ECO:0000256" key="2">
    <source>
        <dbReference type="ARBA" id="ARBA00022741"/>
    </source>
</evidence>
<dbReference type="Proteomes" id="UP000799771">
    <property type="component" value="Unassembled WGS sequence"/>
</dbReference>
<name>A0A6A6AFX3_9PLEO</name>
<keyword evidence="2" id="KW-0547">Nucleotide-binding</keyword>
<dbReference type="Gene3D" id="3.40.50.300">
    <property type="entry name" value="P-loop containing nucleotide triphosphate hydrolases"/>
    <property type="match status" value="1"/>
</dbReference>
<feature type="compositionally biased region" description="Polar residues" evidence="4">
    <location>
        <begin position="155"/>
        <end position="177"/>
    </location>
</feature>
<comment type="similarity">
    <text evidence="1">Belongs to the AAA ATPase family.</text>
</comment>
<dbReference type="SMART" id="SM00382">
    <property type="entry name" value="AAA"/>
    <property type="match status" value="1"/>
</dbReference>
<dbReference type="OrthoDB" id="10251136at2759"/>
<dbReference type="EMBL" id="ML977505">
    <property type="protein sequence ID" value="KAF2129948.1"/>
    <property type="molecule type" value="Genomic_DNA"/>
</dbReference>
<dbReference type="InterPro" id="IPR003593">
    <property type="entry name" value="AAA+_ATPase"/>
</dbReference>
<organism evidence="6 7">
    <name type="scientific">Dothidotthia symphoricarpi CBS 119687</name>
    <dbReference type="NCBI Taxonomy" id="1392245"/>
    <lineage>
        <taxon>Eukaryota</taxon>
        <taxon>Fungi</taxon>
        <taxon>Dikarya</taxon>
        <taxon>Ascomycota</taxon>
        <taxon>Pezizomycotina</taxon>
        <taxon>Dothideomycetes</taxon>
        <taxon>Pleosporomycetidae</taxon>
        <taxon>Pleosporales</taxon>
        <taxon>Dothidotthiaceae</taxon>
        <taxon>Dothidotthia</taxon>
    </lineage>
</organism>
<dbReference type="PANTHER" id="PTHR23074">
    <property type="entry name" value="AAA DOMAIN-CONTAINING"/>
    <property type="match status" value="1"/>
</dbReference>
<accession>A0A6A6AFX3</accession>
<dbReference type="InterPro" id="IPR050304">
    <property type="entry name" value="MT-severing_AAA_ATPase"/>
</dbReference>
<dbReference type="InterPro" id="IPR041569">
    <property type="entry name" value="AAA_lid_3"/>
</dbReference>
<proteinExistence type="inferred from homology"/>
<keyword evidence="3" id="KW-0067">ATP-binding</keyword>
<evidence type="ECO:0000256" key="4">
    <source>
        <dbReference type="SAM" id="MobiDB-lite"/>
    </source>
</evidence>
<dbReference type="InterPro" id="IPR027417">
    <property type="entry name" value="P-loop_NTPase"/>
</dbReference>
<feature type="compositionally biased region" description="Basic and acidic residues" evidence="4">
    <location>
        <begin position="184"/>
        <end position="198"/>
    </location>
</feature>
<evidence type="ECO:0000313" key="7">
    <source>
        <dbReference type="Proteomes" id="UP000799771"/>
    </source>
</evidence>
<dbReference type="GO" id="GO:0016887">
    <property type="term" value="F:ATP hydrolysis activity"/>
    <property type="evidence" value="ECO:0007669"/>
    <property type="project" value="InterPro"/>
</dbReference>
<dbReference type="AlphaFoldDB" id="A0A6A6AFX3"/>
<dbReference type="SUPFAM" id="SSF52540">
    <property type="entry name" value="P-loop containing nucleoside triphosphate hydrolases"/>
    <property type="match status" value="1"/>
</dbReference>
<dbReference type="Pfam" id="PF09336">
    <property type="entry name" value="Vps4_C"/>
    <property type="match status" value="1"/>
</dbReference>
<dbReference type="InterPro" id="IPR003960">
    <property type="entry name" value="ATPase_AAA_CS"/>
</dbReference>
<feature type="domain" description="AAA+ ATPase" evidence="5">
    <location>
        <begin position="543"/>
        <end position="694"/>
    </location>
</feature>
<dbReference type="InterPro" id="IPR015415">
    <property type="entry name" value="Spast_Vps4_C"/>
</dbReference>
<protein>
    <submittedName>
        <fullName evidence="6">AAA-domain-containing protein</fullName>
    </submittedName>
</protein>
<keyword evidence="7" id="KW-1185">Reference proteome</keyword>
<dbReference type="FunFam" id="3.40.50.300:FF:000093">
    <property type="entry name" value="Fidgetin-like 1"/>
    <property type="match status" value="1"/>
</dbReference>
<gene>
    <name evidence="6" type="ORF">P153DRAFT_290361</name>
</gene>
<dbReference type="Gene3D" id="1.10.8.60">
    <property type="match status" value="1"/>
</dbReference>
<dbReference type="GO" id="GO:0005524">
    <property type="term" value="F:ATP binding"/>
    <property type="evidence" value="ECO:0007669"/>
    <property type="project" value="UniProtKB-KW"/>
</dbReference>
<dbReference type="Pfam" id="PF17862">
    <property type="entry name" value="AAA_lid_3"/>
    <property type="match status" value="1"/>
</dbReference>
<evidence type="ECO:0000256" key="1">
    <source>
        <dbReference type="ARBA" id="ARBA00006914"/>
    </source>
</evidence>
<reference evidence="6" key="1">
    <citation type="journal article" date="2020" name="Stud. Mycol.">
        <title>101 Dothideomycetes genomes: a test case for predicting lifestyles and emergence of pathogens.</title>
        <authorList>
            <person name="Haridas S."/>
            <person name="Albert R."/>
            <person name="Binder M."/>
            <person name="Bloem J."/>
            <person name="Labutti K."/>
            <person name="Salamov A."/>
            <person name="Andreopoulos B."/>
            <person name="Baker S."/>
            <person name="Barry K."/>
            <person name="Bills G."/>
            <person name="Bluhm B."/>
            <person name="Cannon C."/>
            <person name="Castanera R."/>
            <person name="Culley D."/>
            <person name="Daum C."/>
            <person name="Ezra D."/>
            <person name="Gonzalez J."/>
            <person name="Henrissat B."/>
            <person name="Kuo A."/>
            <person name="Liang C."/>
            <person name="Lipzen A."/>
            <person name="Lutzoni F."/>
            <person name="Magnuson J."/>
            <person name="Mondo S."/>
            <person name="Nolan M."/>
            <person name="Ohm R."/>
            <person name="Pangilinan J."/>
            <person name="Park H.-J."/>
            <person name="Ramirez L."/>
            <person name="Alfaro M."/>
            <person name="Sun H."/>
            <person name="Tritt A."/>
            <person name="Yoshinaga Y."/>
            <person name="Zwiers L.-H."/>
            <person name="Turgeon B."/>
            <person name="Goodwin S."/>
            <person name="Spatafora J."/>
            <person name="Crous P."/>
            <person name="Grigoriev I."/>
        </authorList>
    </citation>
    <scope>NUCLEOTIDE SEQUENCE</scope>
    <source>
        <strain evidence="6">CBS 119687</strain>
    </source>
</reference>
<dbReference type="PANTHER" id="PTHR23074:SF17">
    <property type="entry name" value="FIDGETIN-LIKE PROTEIN 1"/>
    <property type="match status" value="1"/>
</dbReference>
<feature type="region of interest" description="Disordered" evidence="4">
    <location>
        <begin position="91"/>
        <end position="477"/>
    </location>
</feature>
<dbReference type="InterPro" id="IPR003959">
    <property type="entry name" value="ATPase_AAA_core"/>
</dbReference>
<dbReference type="GeneID" id="54404142"/>
<evidence type="ECO:0000256" key="3">
    <source>
        <dbReference type="ARBA" id="ARBA00022840"/>
    </source>
</evidence>
<sequence>MRGNTTQKAYDEAFLACSTAVYFEGQNNEQEALRSWKSALDQINYHNARRNPATYRPASSTEKALIESLRQLEAQCRERVDLLETLKKSRAESKESLVSPYPDLNAPTPPPHGVASSSSENDASSGWMGGGTIPPVDYGDLSRPPPLPRRPVMTSRKSSVIESKRVSSLTQTMSATMLSPGPADGEKTSRTPSPEKKSRMLRTLRPGREGKPAASRMPSSLRSRPEASKAATQAWGVSTPPSFSRPSLGVPKPSVTSLNNQSRSSLEMPHSALESERPSTESSISSIPDSHQKQAPLYVRAGEGIASTSHTAPHPSSRSDLDNAKPPVTERTAPPHVPRKSVEPSRLQAAQMPSYRKEYPANAPDPRLLAQSAAARSYSDYGADKHGSSREANTPRKLVPLQQPATNNPRARNARRQERSEPVALEEDEDTTESHSPPHRKGRARGDSIRANLPPAPTPESTDSDQEAEESDDWKRRTNDILKNLPRGVDKQAAQQILNEIVIQGDEVHWDDVAGLEIAKSALKETVVYPFLRPDLFMGLREPARGMLLFGPPGTGKTMLARAVATESKSTFFAISASSLTSKFLGESEKLVRALFQLAKLLAPSIIFVDEIDSLLSSRSGSSEHEATRRIKTEFLIQWSDLQKAAAGREMSEKDKEKGDATRVLVLAATNLPWAIDEAARRRFVRRQYIPLPEDWVRKQQVKRLMSHQKHELTDEDMDQLVMLTEGFSGSDITALAKDAAMGPLRSLGEKLLHMTMDEIRPMRFEDFQASLQTIRPSVSKQGLQQFEDWSREFGERGG</sequence>
<dbReference type="Pfam" id="PF00004">
    <property type="entry name" value="AAA"/>
    <property type="match status" value="1"/>
</dbReference>
<feature type="compositionally biased region" description="Acidic residues" evidence="4">
    <location>
        <begin position="462"/>
        <end position="472"/>
    </location>
</feature>
<feature type="compositionally biased region" description="Low complexity" evidence="4">
    <location>
        <begin position="280"/>
        <end position="289"/>
    </location>
</feature>
<feature type="compositionally biased region" description="Polar residues" evidence="4">
    <location>
        <begin position="306"/>
        <end position="316"/>
    </location>
</feature>
<dbReference type="FunFam" id="1.10.8.60:FF:000022">
    <property type="entry name" value="Fidgetin like 1"/>
    <property type="match status" value="1"/>
</dbReference>
<feature type="compositionally biased region" description="Low complexity" evidence="4">
    <location>
        <begin position="116"/>
        <end position="125"/>
    </location>
</feature>
<dbReference type="PROSITE" id="PS00674">
    <property type="entry name" value="AAA"/>
    <property type="match status" value="1"/>
</dbReference>
<feature type="compositionally biased region" description="Polar residues" evidence="4">
    <location>
        <begin position="235"/>
        <end position="245"/>
    </location>
</feature>
<evidence type="ECO:0000313" key="6">
    <source>
        <dbReference type="EMBL" id="KAF2129948.1"/>
    </source>
</evidence>
<feature type="compositionally biased region" description="Polar residues" evidence="4">
    <location>
        <begin position="254"/>
        <end position="265"/>
    </location>
</feature>
<evidence type="ECO:0000259" key="5">
    <source>
        <dbReference type="SMART" id="SM00382"/>
    </source>
</evidence>